<protein>
    <recommendedName>
        <fullName evidence="3">V-SNARE coiled-coil homology domain-containing protein</fullName>
    </recommendedName>
</protein>
<sequence>MRDNITKVAKCGERLDTLQDKTNNFAVSTQGFRQGANWVRKQMWWKVMKMWLLIVLSIIFLLLIIISPIVVKSKQYKVHVVSDAKPLGPIRPPSATSATNSLSLLLPMVVPLTNS</sequence>
<feature type="transmembrane region" description="Helical" evidence="2">
    <location>
        <begin position="50"/>
        <end position="71"/>
    </location>
</feature>
<keyword evidence="2" id="KW-1133">Transmembrane helix</keyword>
<name>A0A5B0NTK4_PUCGR</name>
<dbReference type="PANTHER" id="PTHR46897:SF1">
    <property type="entry name" value="VESICLE-ASSOCIATED MEMBRANE PROTEIN 4"/>
    <property type="match status" value="1"/>
</dbReference>
<dbReference type="Pfam" id="PF00957">
    <property type="entry name" value="Synaptobrevin"/>
    <property type="match status" value="1"/>
</dbReference>
<feature type="domain" description="V-SNARE coiled-coil homology" evidence="3">
    <location>
        <begin position="1"/>
        <end position="46"/>
    </location>
</feature>
<evidence type="ECO:0000256" key="1">
    <source>
        <dbReference type="PROSITE-ProRule" id="PRU00290"/>
    </source>
</evidence>
<evidence type="ECO:0000313" key="7">
    <source>
        <dbReference type="Proteomes" id="UP000325313"/>
    </source>
</evidence>
<dbReference type="OrthoDB" id="190375at2759"/>
<reference evidence="6 7" key="1">
    <citation type="submission" date="2019-05" db="EMBL/GenBank/DDBJ databases">
        <title>Emergence of the Ug99 lineage of the wheat stem rust pathogen through somatic hybridization.</title>
        <authorList>
            <person name="Li F."/>
            <person name="Upadhyaya N.M."/>
            <person name="Sperschneider J."/>
            <person name="Matny O."/>
            <person name="Nguyen-Phuc H."/>
            <person name="Mago R."/>
            <person name="Raley C."/>
            <person name="Miller M.E."/>
            <person name="Silverstein K.A.T."/>
            <person name="Henningsen E."/>
            <person name="Hirsch C.D."/>
            <person name="Visser B."/>
            <person name="Pretorius Z.A."/>
            <person name="Steffenson B.J."/>
            <person name="Schwessinger B."/>
            <person name="Dodds P.N."/>
            <person name="Figueroa M."/>
        </authorList>
    </citation>
    <scope>NUCLEOTIDE SEQUENCE [LARGE SCALE GENOMIC DNA]</scope>
    <source>
        <strain evidence="4">21-0</strain>
        <strain evidence="5 7">Ug99</strain>
    </source>
</reference>
<dbReference type="GO" id="GO:0090161">
    <property type="term" value="P:Golgi ribbon formation"/>
    <property type="evidence" value="ECO:0007669"/>
    <property type="project" value="InterPro"/>
</dbReference>
<organism evidence="4 6">
    <name type="scientific">Puccinia graminis f. sp. tritici</name>
    <dbReference type="NCBI Taxonomy" id="56615"/>
    <lineage>
        <taxon>Eukaryota</taxon>
        <taxon>Fungi</taxon>
        <taxon>Dikarya</taxon>
        <taxon>Basidiomycota</taxon>
        <taxon>Pucciniomycotina</taxon>
        <taxon>Pucciniomycetes</taxon>
        <taxon>Pucciniales</taxon>
        <taxon>Pucciniaceae</taxon>
        <taxon>Puccinia</taxon>
    </lineage>
</organism>
<dbReference type="Proteomes" id="UP000324748">
    <property type="component" value="Unassembled WGS sequence"/>
</dbReference>
<gene>
    <name evidence="4" type="ORF">PGT21_008910</name>
    <name evidence="5" type="ORF">PGTUg99_023660</name>
</gene>
<keyword evidence="6" id="KW-1185">Reference proteome</keyword>
<keyword evidence="2" id="KW-0472">Membrane</keyword>
<dbReference type="Proteomes" id="UP000325313">
    <property type="component" value="Unassembled WGS sequence"/>
</dbReference>
<dbReference type="GO" id="GO:0016192">
    <property type="term" value="P:vesicle-mediated transport"/>
    <property type="evidence" value="ECO:0007669"/>
    <property type="project" value="InterPro"/>
</dbReference>
<dbReference type="SUPFAM" id="SSF58038">
    <property type="entry name" value="SNARE fusion complex"/>
    <property type="match status" value="1"/>
</dbReference>
<evidence type="ECO:0000313" key="4">
    <source>
        <dbReference type="EMBL" id="KAA1092627.1"/>
    </source>
</evidence>
<dbReference type="PANTHER" id="PTHR46897">
    <property type="entry name" value="VESICLE-ASSOCIATED MEMBRANE PROTEIN 4"/>
    <property type="match status" value="1"/>
</dbReference>
<dbReference type="PROSITE" id="PS50892">
    <property type="entry name" value="V_SNARE"/>
    <property type="match status" value="1"/>
</dbReference>
<proteinExistence type="predicted"/>
<dbReference type="PRINTS" id="PR00219">
    <property type="entry name" value="SYNAPTOBREVN"/>
</dbReference>
<comment type="caution">
    <text evidence="4">The sequence shown here is derived from an EMBL/GenBank/DDBJ whole genome shotgun (WGS) entry which is preliminary data.</text>
</comment>
<dbReference type="GO" id="GO:0016020">
    <property type="term" value="C:membrane"/>
    <property type="evidence" value="ECO:0007669"/>
    <property type="project" value="InterPro"/>
</dbReference>
<evidence type="ECO:0000256" key="2">
    <source>
        <dbReference type="SAM" id="Phobius"/>
    </source>
</evidence>
<accession>A0A5B0NTK4</accession>
<dbReference type="EMBL" id="VSWC01000080">
    <property type="protein sequence ID" value="KAA1092627.1"/>
    <property type="molecule type" value="Genomic_DNA"/>
</dbReference>
<evidence type="ECO:0000313" key="6">
    <source>
        <dbReference type="Proteomes" id="UP000324748"/>
    </source>
</evidence>
<dbReference type="EMBL" id="VDEP01000373">
    <property type="protein sequence ID" value="KAA1093723.1"/>
    <property type="molecule type" value="Genomic_DNA"/>
</dbReference>
<dbReference type="InterPro" id="IPR042855">
    <property type="entry name" value="V_SNARE_CC"/>
</dbReference>
<dbReference type="AlphaFoldDB" id="A0A5B0NTK4"/>
<keyword evidence="1" id="KW-0175">Coiled coil</keyword>
<keyword evidence="2" id="KW-0812">Transmembrane</keyword>
<dbReference type="InterPro" id="IPR042887">
    <property type="entry name" value="VAMP4"/>
</dbReference>
<evidence type="ECO:0000313" key="5">
    <source>
        <dbReference type="EMBL" id="KAA1093723.1"/>
    </source>
</evidence>
<dbReference type="Gene3D" id="1.20.5.110">
    <property type="match status" value="1"/>
</dbReference>
<dbReference type="InterPro" id="IPR001388">
    <property type="entry name" value="Synaptobrevin-like"/>
</dbReference>
<evidence type="ECO:0000259" key="3">
    <source>
        <dbReference type="PROSITE" id="PS50892"/>
    </source>
</evidence>